<evidence type="ECO:0000256" key="2">
    <source>
        <dbReference type="SAM" id="MobiDB-lite"/>
    </source>
</evidence>
<feature type="domain" description="Flagellar hook-length control protein-like C-terminal" evidence="3">
    <location>
        <begin position="445"/>
        <end position="519"/>
    </location>
</feature>
<dbReference type="InterPro" id="IPR038610">
    <property type="entry name" value="FliK-like_C_sf"/>
</dbReference>
<proteinExistence type="predicted"/>
<organism evidence="4 5">
    <name type="scientific">Marinomonas ushuaiensis DSM 15871</name>
    <dbReference type="NCBI Taxonomy" id="1122207"/>
    <lineage>
        <taxon>Bacteria</taxon>
        <taxon>Pseudomonadati</taxon>
        <taxon>Pseudomonadota</taxon>
        <taxon>Gammaproteobacteria</taxon>
        <taxon>Oceanospirillales</taxon>
        <taxon>Oceanospirillaceae</taxon>
        <taxon>Marinomonas</taxon>
    </lineage>
</organism>
<feature type="coiled-coil region" evidence="1">
    <location>
        <begin position="486"/>
        <end position="513"/>
    </location>
</feature>
<name>X7E4V6_9GAMM</name>
<dbReference type="Proteomes" id="UP000054058">
    <property type="component" value="Unassembled WGS sequence"/>
</dbReference>
<evidence type="ECO:0000256" key="1">
    <source>
        <dbReference type="SAM" id="Coils"/>
    </source>
</evidence>
<protein>
    <recommendedName>
        <fullName evidence="3">Flagellar hook-length control protein-like C-terminal domain-containing protein</fullName>
    </recommendedName>
</protein>
<dbReference type="Pfam" id="PF02120">
    <property type="entry name" value="Flg_hook"/>
    <property type="match status" value="1"/>
</dbReference>
<dbReference type="RefSeq" id="WP_036161219.1">
    <property type="nucleotide sequence ID" value="NZ_JAMB01000006.1"/>
</dbReference>
<gene>
    <name evidence="4" type="ORF">MUS1_12925</name>
</gene>
<dbReference type="OrthoDB" id="6104403at2"/>
<dbReference type="PATRIC" id="fig|1122207.3.peg.1723"/>
<dbReference type="STRING" id="1122207.MUS1_12925"/>
<feature type="compositionally biased region" description="Polar residues" evidence="2">
    <location>
        <begin position="155"/>
        <end position="177"/>
    </location>
</feature>
<comment type="caution">
    <text evidence="4">The sequence shown here is derived from an EMBL/GenBank/DDBJ whole genome shotgun (WGS) entry which is preliminary data.</text>
</comment>
<evidence type="ECO:0000313" key="5">
    <source>
        <dbReference type="Proteomes" id="UP000054058"/>
    </source>
</evidence>
<dbReference type="Gene3D" id="3.30.750.140">
    <property type="match status" value="1"/>
</dbReference>
<dbReference type="InterPro" id="IPR021136">
    <property type="entry name" value="Flagellar_hook_control-like_C"/>
</dbReference>
<reference evidence="4 5" key="1">
    <citation type="submission" date="2014-01" db="EMBL/GenBank/DDBJ databases">
        <title>Marinomonas ushuaiensis DSM 15871 Genome Sequencing.</title>
        <authorList>
            <person name="Lai Q."/>
            <person name="Shao Z.S."/>
        </authorList>
    </citation>
    <scope>NUCLEOTIDE SEQUENCE [LARGE SCALE GENOMIC DNA]</scope>
    <source>
        <strain evidence="4 5">DSM 15871</strain>
    </source>
</reference>
<dbReference type="EMBL" id="JAMB01000006">
    <property type="protein sequence ID" value="ETX10875.1"/>
    <property type="molecule type" value="Genomic_DNA"/>
</dbReference>
<feature type="region of interest" description="Disordered" evidence="2">
    <location>
        <begin position="146"/>
        <end position="199"/>
    </location>
</feature>
<dbReference type="AlphaFoldDB" id="X7E4V6"/>
<keyword evidence="1" id="KW-0175">Coiled coil</keyword>
<sequence>MISDILSMLNPSQSKQNASNMTLGNTGTLAKLSNEIKLIENMSLIKFQGSETLQFQGKAIQLLHATGSQQPFTLINTGLPIDVSDLKSAQLNKTNAFQGALTLTKEALPSQAQQTPNTPQTKQVDNLILASRVVNLTVLSTTANQAATPQTNVTPSNSKTESAPQAPQNTSAKTNALQSSTTPTNINTSSTNIPTSSQSNIQQNTLISNGLSNTAQTQTSMNTNQTHLITVTDGKNEFPIISQTELKRGDTIRVLVDANNNMQVLPAKVDHAAASLQIETLKLSLPKQLQLNDMSQLIKQLQTLSEASSSAPPQTQQALKQLIQGLPSLANLTASPETMKQAMQTSGVFSESLLTNNKAELLPADLKLNLSRLKEAQESIGALRLGSVPTEQIANAIERITTTQLRHFSDPNQINNQIYPLHIELPVRNGQTYNFVRIEIDKDSEKQQSDKQDRRWLVKLKFDFEETGRFEARTSIQGKKVSIIFIAEEKETLQKLQQNMPILKEQLREKNIEVEQLDTFQSKLANEENTLSKNQSLIDVRT</sequence>
<feature type="compositionally biased region" description="Low complexity" evidence="2">
    <location>
        <begin position="178"/>
        <end position="199"/>
    </location>
</feature>
<evidence type="ECO:0000313" key="4">
    <source>
        <dbReference type="EMBL" id="ETX10875.1"/>
    </source>
</evidence>
<dbReference type="eggNOG" id="ENOG50301SS">
    <property type="taxonomic scope" value="Bacteria"/>
</dbReference>
<keyword evidence="5" id="KW-1185">Reference proteome</keyword>
<accession>X7E4V6</accession>
<evidence type="ECO:0000259" key="3">
    <source>
        <dbReference type="Pfam" id="PF02120"/>
    </source>
</evidence>